<dbReference type="InterPro" id="IPR011083">
    <property type="entry name" value="Phage_tail_collar_dom"/>
</dbReference>
<evidence type="ECO:0000313" key="3">
    <source>
        <dbReference type="Proteomes" id="UP001165652"/>
    </source>
</evidence>
<gene>
    <name evidence="2" type="ORF">PQJ73_17460</name>
</gene>
<proteinExistence type="predicted"/>
<sequence length="177" mass="18429">MSDPYVGEIRLFAFPRVPTGWLACDGSAVPISQFEALYAVIGNTYGGDGISVFNVPYLSGRVPLSQGPGRGLTPRLLGEIGGAEQHTLIDQEMPSHSHALLSTANAGTTPTPGPALHLATASLPSAKLYAPQADVPSYDVMAPCVGLAGGSQPHDNMMPTLTCNYCICWSGIYPSPG</sequence>
<dbReference type="Proteomes" id="UP001165652">
    <property type="component" value="Unassembled WGS sequence"/>
</dbReference>
<keyword evidence="3" id="KW-1185">Reference proteome</keyword>
<name>A0ABT5JCQ3_RHOTP</name>
<dbReference type="InterPro" id="IPR037053">
    <property type="entry name" value="Phage_tail_collar_dom_sf"/>
</dbReference>
<dbReference type="Gene3D" id="3.90.1340.10">
    <property type="entry name" value="Phage tail collar domain"/>
    <property type="match status" value="1"/>
</dbReference>
<dbReference type="EMBL" id="JAQQLI010000028">
    <property type="protein sequence ID" value="MDC7787480.1"/>
    <property type="molecule type" value="Genomic_DNA"/>
</dbReference>
<dbReference type="RefSeq" id="WP_272778319.1">
    <property type="nucleotide sequence ID" value="NZ_JAQQLI010000028.1"/>
</dbReference>
<dbReference type="SUPFAM" id="SSF88874">
    <property type="entry name" value="Receptor-binding domain of short tail fibre protein gp12"/>
    <property type="match status" value="1"/>
</dbReference>
<protein>
    <submittedName>
        <fullName evidence="2">Tail fiber protein</fullName>
    </submittedName>
</protein>
<feature type="domain" description="Phage tail collar" evidence="1">
    <location>
        <begin position="7"/>
        <end position="63"/>
    </location>
</feature>
<organism evidence="2 3">
    <name type="scientific">Rhodoplanes tepidamans</name>
    <name type="common">Rhodoplanes cryptolactis</name>
    <dbReference type="NCBI Taxonomy" id="200616"/>
    <lineage>
        <taxon>Bacteria</taxon>
        <taxon>Pseudomonadati</taxon>
        <taxon>Pseudomonadota</taxon>
        <taxon>Alphaproteobacteria</taxon>
        <taxon>Hyphomicrobiales</taxon>
        <taxon>Nitrobacteraceae</taxon>
        <taxon>Rhodoplanes</taxon>
    </lineage>
</organism>
<dbReference type="Pfam" id="PF07484">
    <property type="entry name" value="Collar"/>
    <property type="match status" value="1"/>
</dbReference>
<comment type="caution">
    <text evidence="2">The sequence shown here is derived from an EMBL/GenBank/DDBJ whole genome shotgun (WGS) entry which is preliminary data.</text>
</comment>
<reference evidence="2" key="1">
    <citation type="journal article" date="2023" name="Microbiol Resour">
        <title>Genome Sequences of Rhodoplanes serenus and Two Thermotolerant Strains, Rhodoplanes tepidamans and 'Rhodoplanes cryptolactis,' Further Refine the Genus.</title>
        <authorList>
            <person name="Rayyan A.A."/>
            <person name="Kyndt J.A."/>
        </authorList>
    </citation>
    <scope>NUCLEOTIDE SEQUENCE</scope>
    <source>
        <strain evidence="2">DSM 9987</strain>
    </source>
</reference>
<reference evidence="2" key="2">
    <citation type="submission" date="2023-02" db="EMBL/GenBank/DDBJ databases">
        <authorList>
            <person name="Rayyan A."/>
            <person name="Meyer T."/>
            <person name="Kyndt J.A."/>
        </authorList>
    </citation>
    <scope>NUCLEOTIDE SEQUENCE</scope>
    <source>
        <strain evidence="2">DSM 9987</strain>
    </source>
</reference>
<accession>A0ABT5JCQ3</accession>
<evidence type="ECO:0000313" key="2">
    <source>
        <dbReference type="EMBL" id="MDC7787480.1"/>
    </source>
</evidence>
<evidence type="ECO:0000259" key="1">
    <source>
        <dbReference type="Pfam" id="PF07484"/>
    </source>
</evidence>